<accession>A0A2H0XT37</accession>
<name>A0A2H0XT37_UNCSA</name>
<sequence length="79" mass="9549">MIMDNFELQRIFEQDKNRILGKIERAKEQWQVNWEKVQGDLAAEAQLIWFNLQIKIMEIEALEELKQMEEKIKGTIEEK</sequence>
<reference evidence="1 2" key="1">
    <citation type="submission" date="2017-09" db="EMBL/GenBank/DDBJ databases">
        <title>Depth-based differentiation of microbial function through sediment-hosted aquifers and enrichment of novel symbionts in the deep terrestrial subsurface.</title>
        <authorList>
            <person name="Probst A.J."/>
            <person name="Ladd B."/>
            <person name="Jarett J.K."/>
            <person name="Geller-Mcgrath D.E."/>
            <person name="Sieber C.M."/>
            <person name="Emerson J.B."/>
            <person name="Anantharaman K."/>
            <person name="Thomas B.C."/>
            <person name="Malmstrom R."/>
            <person name="Stieglmeier M."/>
            <person name="Klingl A."/>
            <person name="Woyke T."/>
            <person name="Ryan C.M."/>
            <person name="Banfield J.F."/>
        </authorList>
    </citation>
    <scope>NUCLEOTIDE SEQUENCE [LARGE SCALE GENOMIC DNA]</scope>
    <source>
        <strain evidence="1">CG08_land_8_20_14_0_20_45_16</strain>
    </source>
</reference>
<dbReference type="EMBL" id="PEYM01000148">
    <property type="protein sequence ID" value="PIS28124.1"/>
    <property type="molecule type" value="Genomic_DNA"/>
</dbReference>
<evidence type="ECO:0000313" key="1">
    <source>
        <dbReference type="EMBL" id="PIS28124.1"/>
    </source>
</evidence>
<proteinExistence type="predicted"/>
<evidence type="ECO:0000313" key="2">
    <source>
        <dbReference type="Proteomes" id="UP000231343"/>
    </source>
</evidence>
<dbReference type="AlphaFoldDB" id="A0A2H0XT37"/>
<protein>
    <submittedName>
        <fullName evidence="1">Uncharacterized protein</fullName>
    </submittedName>
</protein>
<gene>
    <name evidence="1" type="ORF">COT42_09075</name>
</gene>
<comment type="caution">
    <text evidence="1">The sequence shown here is derived from an EMBL/GenBank/DDBJ whole genome shotgun (WGS) entry which is preliminary data.</text>
</comment>
<organism evidence="1 2">
    <name type="scientific">Candidatus Saganbacteria bacterium CG08_land_8_20_14_0_20_45_16</name>
    <dbReference type="NCBI Taxonomy" id="2014293"/>
    <lineage>
        <taxon>Bacteria</taxon>
        <taxon>Bacillati</taxon>
        <taxon>Saganbacteria</taxon>
    </lineage>
</organism>
<dbReference type="Proteomes" id="UP000231343">
    <property type="component" value="Unassembled WGS sequence"/>
</dbReference>